<evidence type="ECO:0000313" key="1">
    <source>
        <dbReference type="EnsemblMetazoa" id="Aqu2.1.10274_001"/>
    </source>
</evidence>
<name>A0A1X7T7B1_AMPQE</name>
<dbReference type="EnsemblMetazoa" id="Aqu2.1.10274_001">
    <property type="protein sequence ID" value="Aqu2.1.10274_001"/>
    <property type="gene ID" value="Aqu2.1.10274"/>
</dbReference>
<dbReference type="AlphaFoldDB" id="A0A1X7T7B1"/>
<protein>
    <submittedName>
        <fullName evidence="1">Uncharacterized protein</fullName>
    </submittedName>
</protein>
<proteinExistence type="predicted"/>
<dbReference type="InParanoid" id="A0A1X7T7B1"/>
<sequence length="39" mass="4911">MYIVHKMCHFDTRHFYFSCFLYSVHFSPILRPTWQITWA</sequence>
<accession>A0A1X7T7B1</accession>
<reference evidence="1" key="1">
    <citation type="submission" date="2017-05" db="UniProtKB">
        <authorList>
            <consortium name="EnsemblMetazoa"/>
        </authorList>
    </citation>
    <scope>IDENTIFICATION</scope>
</reference>
<organism evidence="1">
    <name type="scientific">Amphimedon queenslandica</name>
    <name type="common">Sponge</name>
    <dbReference type="NCBI Taxonomy" id="400682"/>
    <lineage>
        <taxon>Eukaryota</taxon>
        <taxon>Metazoa</taxon>
        <taxon>Porifera</taxon>
        <taxon>Demospongiae</taxon>
        <taxon>Heteroscleromorpha</taxon>
        <taxon>Haplosclerida</taxon>
        <taxon>Niphatidae</taxon>
        <taxon>Amphimedon</taxon>
    </lineage>
</organism>